<dbReference type="EMBL" id="LUKN01004649">
    <property type="protein sequence ID" value="OAQ95707.1"/>
    <property type="molecule type" value="Genomic_DNA"/>
</dbReference>
<gene>
    <name evidence="1" type="ORF">LLEC1_07743</name>
</gene>
<reference evidence="1 2" key="1">
    <citation type="submission" date="2016-03" db="EMBL/GenBank/DDBJ databases">
        <title>Fine-scale spatial genetic structure of a fungal parasite of coffee scale insects.</title>
        <authorList>
            <person name="Jackson D."/>
            <person name="Zemenick K.A."/>
            <person name="Malloure B."/>
            <person name="Quandt C.A."/>
            <person name="James T.Y."/>
        </authorList>
    </citation>
    <scope>NUCLEOTIDE SEQUENCE [LARGE SCALE GENOMIC DNA]</scope>
    <source>
        <strain evidence="1 2">UM487</strain>
    </source>
</reference>
<sequence length="66" mass="7707">MTHVKRTRGQRRERLMLDATALLEEYAEHVWLERHEVRTLAICRMGAKPVKNDGDEAYEVVDEVAI</sequence>
<dbReference type="OrthoDB" id="277832at2759"/>
<accession>A0A179HZ57</accession>
<dbReference type="AlphaFoldDB" id="A0A179HZ57"/>
<dbReference type="Proteomes" id="UP000243081">
    <property type="component" value="Unassembled WGS sequence"/>
</dbReference>
<evidence type="ECO:0000313" key="1">
    <source>
        <dbReference type="EMBL" id="OAQ95707.1"/>
    </source>
</evidence>
<comment type="caution">
    <text evidence="1">The sequence shown here is derived from an EMBL/GenBank/DDBJ whole genome shotgun (WGS) entry which is preliminary data.</text>
</comment>
<organism evidence="1 2">
    <name type="scientific">Cordyceps confragosa</name>
    <name type="common">Lecanicillium lecanii</name>
    <dbReference type="NCBI Taxonomy" id="2714763"/>
    <lineage>
        <taxon>Eukaryota</taxon>
        <taxon>Fungi</taxon>
        <taxon>Dikarya</taxon>
        <taxon>Ascomycota</taxon>
        <taxon>Pezizomycotina</taxon>
        <taxon>Sordariomycetes</taxon>
        <taxon>Hypocreomycetidae</taxon>
        <taxon>Hypocreales</taxon>
        <taxon>Cordycipitaceae</taxon>
        <taxon>Akanthomyces</taxon>
    </lineage>
</organism>
<keyword evidence="2" id="KW-1185">Reference proteome</keyword>
<protein>
    <submittedName>
        <fullName evidence="1">Uncharacterized protein</fullName>
    </submittedName>
</protein>
<evidence type="ECO:0000313" key="2">
    <source>
        <dbReference type="Proteomes" id="UP000243081"/>
    </source>
</evidence>
<dbReference type="Gene3D" id="3.90.1140.10">
    <property type="entry name" value="Cyclic phosphodiesterase"/>
    <property type="match status" value="1"/>
</dbReference>
<name>A0A179HZ57_CORDF</name>
<proteinExistence type="predicted"/>